<reference evidence="1" key="1">
    <citation type="journal article" date="2024" name="Syst. Appl. Microbiol.">
        <title>First single-strain enrichments of Electrothrix cable bacteria, description of E. aestuarii sp. nov. and E. rattekaaiensis sp. nov., and proposal of a cable bacteria taxonomy following the rules of the SeqCode.</title>
        <authorList>
            <person name="Plum-Jensen L.E."/>
            <person name="Schramm A."/>
            <person name="Marshall I.P.G."/>
        </authorList>
    </citation>
    <scope>NUCLEOTIDE SEQUENCE</scope>
    <source>
        <strain evidence="1">Rat1</strain>
    </source>
</reference>
<protein>
    <submittedName>
        <fullName evidence="1">Uncharacterized protein</fullName>
    </submittedName>
</protein>
<sequence length="65" mass="7761">MPYTVKDYLREVTLDNLDTLTPEERLRGISLEEGLKYFFPDESEEKKRTILQKLLKEEQNNGKKE</sequence>
<gene>
    <name evidence="1" type="ORF">Q3M24_13735</name>
</gene>
<dbReference type="EMBL" id="CP159373">
    <property type="protein sequence ID" value="XCN71371.1"/>
    <property type="molecule type" value="Genomic_DNA"/>
</dbReference>
<evidence type="ECO:0000313" key="1">
    <source>
        <dbReference type="EMBL" id="XCN71371.1"/>
    </source>
</evidence>
<dbReference type="KEGG" id="eaj:Q3M24_13735"/>
<organism evidence="1">
    <name type="scientific">Candidatus Electrothrix aestuarii</name>
    <dbReference type="NCBI Taxonomy" id="3062594"/>
    <lineage>
        <taxon>Bacteria</taxon>
        <taxon>Pseudomonadati</taxon>
        <taxon>Thermodesulfobacteriota</taxon>
        <taxon>Desulfobulbia</taxon>
        <taxon>Desulfobulbales</taxon>
        <taxon>Desulfobulbaceae</taxon>
        <taxon>Candidatus Electrothrix</taxon>
    </lineage>
</organism>
<name>A0AAU8LQ24_9BACT</name>
<accession>A0AAU8LQ24</accession>
<dbReference type="AlphaFoldDB" id="A0AAU8LQ24"/>
<proteinExistence type="predicted"/>
<reference evidence="1" key="2">
    <citation type="submission" date="2024-06" db="EMBL/GenBank/DDBJ databases">
        <authorList>
            <person name="Plum-Jensen L.E."/>
            <person name="Schramm A."/>
            <person name="Marshall I.P.G."/>
        </authorList>
    </citation>
    <scope>NUCLEOTIDE SEQUENCE</scope>
    <source>
        <strain evidence="1">Rat1</strain>
    </source>
</reference>